<dbReference type="EMBL" id="MN740694">
    <property type="protein sequence ID" value="QHU08029.1"/>
    <property type="molecule type" value="Genomic_DNA"/>
</dbReference>
<dbReference type="AlphaFoldDB" id="A0A6C0JR41"/>
<proteinExistence type="predicted"/>
<reference evidence="2" key="1">
    <citation type="journal article" date="2020" name="Nature">
        <title>Giant virus diversity and host interactions through global metagenomics.</title>
        <authorList>
            <person name="Schulz F."/>
            <person name="Roux S."/>
            <person name="Paez-Espino D."/>
            <person name="Jungbluth S."/>
            <person name="Walsh D.A."/>
            <person name="Denef V.J."/>
            <person name="McMahon K.D."/>
            <person name="Konstantinidis K.T."/>
            <person name="Eloe-Fadrosh E.A."/>
            <person name="Kyrpides N.C."/>
            <person name="Woyke T."/>
        </authorList>
    </citation>
    <scope>NUCLEOTIDE SEQUENCE</scope>
    <source>
        <strain evidence="2">GVMAG-S-1062768-28</strain>
    </source>
</reference>
<evidence type="ECO:0000256" key="1">
    <source>
        <dbReference type="SAM" id="MobiDB-lite"/>
    </source>
</evidence>
<feature type="region of interest" description="Disordered" evidence="1">
    <location>
        <begin position="151"/>
        <end position="193"/>
    </location>
</feature>
<evidence type="ECO:0000313" key="2">
    <source>
        <dbReference type="EMBL" id="QHU08029.1"/>
    </source>
</evidence>
<organism evidence="2">
    <name type="scientific">viral metagenome</name>
    <dbReference type="NCBI Taxonomy" id="1070528"/>
    <lineage>
        <taxon>unclassified sequences</taxon>
        <taxon>metagenomes</taxon>
        <taxon>organismal metagenomes</taxon>
    </lineage>
</organism>
<name>A0A6C0JR41_9ZZZZ</name>
<accession>A0A6C0JR41</accession>
<protein>
    <submittedName>
        <fullName evidence="2">Uncharacterized protein</fullName>
    </submittedName>
</protein>
<sequence length="193" mass="22238">MTSRDKLFELVEQVKDVLTSAQYQNLLVEVGKIVPKEIFRLDITYVDMNQANSESEGCGCHQDTTINTAIRDLVIYVRREDFKDSNWDTFSKFRMRFSKTNSVTVGYLLHILPSWQANNLTCALRKRLTDGLVTYNHSIRLKIRPVQKIPHTGINDLDDDEPVDESDDSEPWDDEDDEEGDDDGEEGYQDANE</sequence>
<feature type="compositionally biased region" description="Acidic residues" evidence="1">
    <location>
        <begin position="156"/>
        <end position="193"/>
    </location>
</feature>